<organism evidence="2 3">
    <name type="scientific">Bremerella cremea</name>
    <dbReference type="NCBI Taxonomy" id="1031537"/>
    <lineage>
        <taxon>Bacteria</taxon>
        <taxon>Pseudomonadati</taxon>
        <taxon>Planctomycetota</taxon>
        <taxon>Planctomycetia</taxon>
        <taxon>Pirellulales</taxon>
        <taxon>Pirellulaceae</taxon>
        <taxon>Bremerella</taxon>
    </lineage>
</organism>
<dbReference type="GO" id="GO:0003729">
    <property type="term" value="F:mRNA binding"/>
    <property type="evidence" value="ECO:0007669"/>
    <property type="project" value="InterPro"/>
</dbReference>
<feature type="repeat" description="TPR" evidence="1">
    <location>
        <begin position="364"/>
        <end position="397"/>
    </location>
</feature>
<dbReference type="AlphaFoldDB" id="A0A368KUE6"/>
<dbReference type="PANTHER" id="PTHR44917:SF1">
    <property type="entry name" value="PROTEIN HIGH CHLOROPHYLL FLUORESCENT 107"/>
    <property type="match status" value="1"/>
</dbReference>
<dbReference type="Gene3D" id="1.25.40.10">
    <property type="entry name" value="Tetratricopeptide repeat domain"/>
    <property type="match status" value="2"/>
</dbReference>
<proteinExistence type="predicted"/>
<feature type="repeat" description="TPR" evidence="1">
    <location>
        <begin position="296"/>
        <end position="329"/>
    </location>
</feature>
<dbReference type="PANTHER" id="PTHR44917">
    <property type="entry name" value="PROTEIN HIGH CHLOROPHYLL FLUORESCENT 107"/>
    <property type="match status" value="1"/>
</dbReference>
<dbReference type="PROSITE" id="PS50005">
    <property type="entry name" value="TPR"/>
    <property type="match status" value="2"/>
</dbReference>
<dbReference type="SMART" id="SM00028">
    <property type="entry name" value="TPR"/>
    <property type="match status" value="6"/>
</dbReference>
<protein>
    <recommendedName>
        <fullName evidence="4">Tetratricopeptide repeat protein</fullName>
    </recommendedName>
</protein>
<name>A0A368KUE6_9BACT</name>
<dbReference type="InterPro" id="IPR019734">
    <property type="entry name" value="TPR_rpt"/>
</dbReference>
<dbReference type="Pfam" id="PF14559">
    <property type="entry name" value="TPR_19"/>
    <property type="match status" value="1"/>
</dbReference>
<dbReference type="InterPro" id="IPR044624">
    <property type="entry name" value="Mbb1-like"/>
</dbReference>
<sequence length="439" mass="48448">MVYGVIIVVTVFVVLAVARYYPTSSSNLPADTSVVTAAQIELPEEAVSISVEDMRQEIQDFNNQFIANYPNAAAPHKIAAEFAQQTYRYEEAQSHWQTALQLDPQSIDAQTGLASVAIEEGRPQDAVDRLEKLLPSHPANLQLSIELARGLQQTGKLDQAAQVSLEALKWFPYDGRLLQTAAEIELQRGELSSAKALCERGIEQHPANGSLHFILSNVDRRLGNVELADQHLKISKDLRPEGKPGASEFEANYERSLRKLVALTLAQAAEFTLDQGDAKQATKIALRAAEINPTSGIVYSTLSKVLYRQERFADAYQAQRRLIEIEPDNPLNFINLSKLAFLAGDAPGGKKALLIAYQRMPNSPIVVTALAAFFLEEGNFEKARQLAEKSIELKPTVQAYEILSVVYANLGDPRRQAEADRQIEQLMKSSPLGDEPALK</sequence>
<gene>
    <name evidence="2" type="ORF">DTL42_02550</name>
</gene>
<evidence type="ECO:0000313" key="2">
    <source>
        <dbReference type="EMBL" id="RCS54053.1"/>
    </source>
</evidence>
<dbReference type="EMBL" id="QPEX01000010">
    <property type="protein sequence ID" value="RCS54053.1"/>
    <property type="molecule type" value="Genomic_DNA"/>
</dbReference>
<dbReference type="Proteomes" id="UP000253562">
    <property type="component" value="Unassembled WGS sequence"/>
</dbReference>
<reference evidence="2 3" key="1">
    <citation type="submission" date="2018-07" db="EMBL/GenBank/DDBJ databases">
        <title>Comparative genomes isolates from brazilian mangrove.</title>
        <authorList>
            <person name="De Araujo J.E."/>
            <person name="Taketani R.G."/>
            <person name="Silva M.C.P."/>
            <person name="Lourenco M.V."/>
            <person name="Oliveira V.M."/>
            <person name="Andreote F.D."/>
        </authorList>
    </citation>
    <scope>NUCLEOTIDE SEQUENCE [LARGE SCALE GENOMIC DNA]</scope>
    <source>
        <strain evidence="2 3">HEX PRIS-MGV</strain>
    </source>
</reference>
<keyword evidence="1" id="KW-0802">TPR repeat</keyword>
<evidence type="ECO:0008006" key="4">
    <source>
        <dbReference type="Google" id="ProtNLM"/>
    </source>
</evidence>
<dbReference type="InterPro" id="IPR011990">
    <property type="entry name" value="TPR-like_helical_dom_sf"/>
</dbReference>
<evidence type="ECO:0000313" key="3">
    <source>
        <dbReference type="Proteomes" id="UP000253562"/>
    </source>
</evidence>
<dbReference type="GO" id="GO:0006397">
    <property type="term" value="P:mRNA processing"/>
    <property type="evidence" value="ECO:0007669"/>
    <property type="project" value="InterPro"/>
</dbReference>
<dbReference type="SUPFAM" id="SSF48452">
    <property type="entry name" value="TPR-like"/>
    <property type="match status" value="2"/>
</dbReference>
<comment type="caution">
    <text evidence="2">The sequence shown here is derived from an EMBL/GenBank/DDBJ whole genome shotgun (WGS) entry which is preliminary data.</text>
</comment>
<evidence type="ECO:0000256" key="1">
    <source>
        <dbReference type="PROSITE-ProRule" id="PRU00339"/>
    </source>
</evidence>
<accession>A0A368KUE6</accession>